<keyword evidence="6" id="KW-0378">Hydrolase</keyword>
<dbReference type="InterPro" id="IPR027806">
    <property type="entry name" value="HARBI1_dom"/>
</dbReference>
<evidence type="ECO:0000256" key="6">
    <source>
        <dbReference type="ARBA" id="ARBA00022801"/>
    </source>
</evidence>
<dbReference type="EMBL" id="GEZM01030205">
    <property type="protein sequence ID" value="JAV85690.1"/>
    <property type="molecule type" value="Transcribed_RNA"/>
</dbReference>
<evidence type="ECO:0000256" key="7">
    <source>
        <dbReference type="ARBA" id="ARBA00023242"/>
    </source>
</evidence>
<keyword evidence="7" id="KW-0539">Nucleus</keyword>
<comment type="subcellular location">
    <subcellularLocation>
        <location evidence="2">Nucleus</location>
    </subcellularLocation>
</comment>
<dbReference type="PANTHER" id="PTHR22930:SF85">
    <property type="entry name" value="GH03217P-RELATED"/>
    <property type="match status" value="1"/>
</dbReference>
<sequence length="366" mass="41783">MADGFILLIDALVEDEQRNNAALIRRNLRDQSDPMSMPETQFRSLYRLSREMVHNLILELSPHLQDAEREELFIPKKLKIMVALHFFAHGSYQKAVGQDFCTSMSQSSVSKCLTVVVNALENLYQYVRFPQTQEEVTLVKQGFMNMAHGFPGIVGAVDCTHIAIVAPPINHPDYPAILFYNRKGYYSLNVQIICDANLKILALNARYPGSVHDAAIWGTSQIRQNLYNSYQAGHTSYLLGDSGYPLEPWLMTPITAPDTDAKRAYNIAHRSVRNVIERLNGVLKTRFRCLLKHRVLHYSPPVAAKIVNSCAVLHNMCILHGDQALIDDVPEDEYVQDEHDQQQLQNGHERYQGEQVRTRIVRMYFN</sequence>
<dbReference type="EMBL" id="GEZM01030190">
    <property type="protein sequence ID" value="JAV85743.1"/>
    <property type="molecule type" value="Transcribed_RNA"/>
</dbReference>
<protein>
    <recommendedName>
        <fullName evidence="8">DDE Tnp4 domain-containing protein</fullName>
    </recommendedName>
</protein>
<keyword evidence="5" id="KW-0479">Metal-binding</keyword>
<dbReference type="GO" id="GO:0016787">
    <property type="term" value="F:hydrolase activity"/>
    <property type="evidence" value="ECO:0007669"/>
    <property type="project" value="UniProtKB-KW"/>
</dbReference>
<comment type="similarity">
    <text evidence="3">Belongs to the HARBI1 family.</text>
</comment>
<reference evidence="9" key="1">
    <citation type="journal article" date="2016" name="Sci. Rep.">
        <title>Molecular characterization of firefly nuptial gifts: a multi-omics approach sheds light on postcopulatory sexual selection.</title>
        <authorList>
            <person name="Al-Wathiqui N."/>
            <person name="Fallon T.R."/>
            <person name="South A."/>
            <person name="Weng J.K."/>
            <person name="Lewis S.M."/>
        </authorList>
    </citation>
    <scope>NUCLEOTIDE SEQUENCE</scope>
</reference>
<dbReference type="GO" id="GO:0004518">
    <property type="term" value="F:nuclease activity"/>
    <property type="evidence" value="ECO:0007669"/>
    <property type="project" value="UniProtKB-KW"/>
</dbReference>
<evidence type="ECO:0000256" key="1">
    <source>
        <dbReference type="ARBA" id="ARBA00001968"/>
    </source>
</evidence>
<dbReference type="EMBL" id="GEZM01030198">
    <property type="protein sequence ID" value="JAV85717.1"/>
    <property type="molecule type" value="Transcribed_RNA"/>
</dbReference>
<accession>A0A1Y1MLY4</accession>
<dbReference type="EMBL" id="GEZM01030206">
    <property type="protein sequence ID" value="JAV85683.1"/>
    <property type="molecule type" value="Transcribed_RNA"/>
</dbReference>
<proteinExistence type="inferred from homology"/>
<comment type="cofactor">
    <cofactor evidence="1">
        <name>a divalent metal cation</name>
        <dbReference type="ChEBI" id="CHEBI:60240"/>
    </cofactor>
</comment>
<evidence type="ECO:0000256" key="2">
    <source>
        <dbReference type="ARBA" id="ARBA00004123"/>
    </source>
</evidence>
<evidence type="ECO:0000256" key="5">
    <source>
        <dbReference type="ARBA" id="ARBA00022723"/>
    </source>
</evidence>
<dbReference type="Pfam" id="PF13359">
    <property type="entry name" value="DDE_Tnp_4"/>
    <property type="match status" value="1"/>
</dbReference>
<feature type="domain" description="DDE Tnp4" evidence="8">
    <location>
        <begin position="157"/>
        <end position="315"/>
    </location>
</feature>
<name>A0A1Y1MLY4_PHOPY</name>
<evidence type="ECO:0000256" key="4">
    <source>
        <dbReference type="ARBA" id="ARBA00022722"/>
    </source>
</evidence>
<evidence type="ECO:0000256" key="3">
    <source>
        <dbReference type="ARBA" id="ARBA00006958"/>
    </source>
</evidence>
<dbReference type="EMBL" id="GEZM01030202">
    <property type="protein sequence ID" value="JAV85700.1"/>
    <property type="molecule type" value="Transcribed_RNA"/>
</dbReference>
<dbReference type="PANTHER" id="PTHR22930">
    <property type="match status" value="1"/>
</dbReference>
<dbReference type="GO" id="GO:0005634">
    <property type="term" value="C:nucleus"/>
    <property type="evidence" value="ECO:0007669"/>
    <property type="project" value="UniProtKB-SubCell"/>
</dbReference>
<evidence type="ECO:0000313" key="9">
    <source>
        <dbReference type="EMBL" id="JAV85700.1"/>
    </source>
</evidence>
<keyword evidence="4" id="KW-0540">Nuclease</keyword>
<organism evidence="9">
    <name type="scientific">Photinus pyralis</name>
    <name type="common">Common eastern firefly</name>
    <name type="synonym">Lampyris pyralis</name>
    <dbReference type="NCBI Taxonomy" id="7054"/>
    <lineage>
        <taxon>Eukaryota</taxon>
        <taxon>Metazoa</taxon>
        <taxon>Ecdysozoa</taxon>
        <taxon>Arthropoda</taxon>
        <taxon>Hexapoda</taxon>
        <taxon>Insecta</taxon>
        <taxon>Pterygota</taxon>
        <taxon>Neoptera</taxon>
        <taxon>Endopterygota</taxon>
        <taxon>Coleoptera</taxon>
        <taxon>Polyphaga</taxon>
        <taxon>Elateriformia</taxon>
        <taxon>Elateroidea</taxon>
        <taxon>Lampyridae</taxon>
        <taxon>Lampyrinae</taxon>
        <taxon>Photinus</taxon>
    </lineage>
</organism>
<evidence type="ECO:0000259" key="8">
    <source>
        <dbReference type="Pfam" id="PF13359"/>
    </source>
</evidence>
<dbReference type="EMBL" id="GEZM01030187">
    <property type="protein sequence ID" value="JAV85756.1"/>
    <property type="molecule type" value="Transcribed_RNA"/>
</dbReference>
<dbReference type="EMBL" id="GEZM01030200">
    <property type="protein sequence ID" value="JAV85708.1"/>
    <property type="molecule type" value="Transcribed_RNA"/>
</dbReference>
<dbReference type="InterPro" id="IPR045249">
    <property type="entry name" value="HARBI1-like"/>
</dbReference>
<dbReference type="AlphaFoldDB" id="A0A1Y1MLY4"/>
<dbReference type="GO" id="GO:0046872">
    <property type="term" value="F:metal ion binding"/>
    <property type="evidence" value="ECO:0007669"/>
    <property type="project" value="UniProtKB-KW"/>
</dbReference>